<dbReference type="EMBL" id="SMOL01000753">
    <property type="protein sequence ID" value="KAB2599806.1"/>
    <property type="molecule type" value="Genomic_DNA"/>
</dbReference>
<name>A0A5N5F9R2_9ROSA</name>
<organism evidence="2 3">
    <name type="scientific">Pyrus ussuriensis x Pyrus communis</name>
    <dbReference type="NCBI Taxonomy" id="2448454"/>
    <lineage>
        <taxon>Eukaryota</taxon>
        <taxon>Viridiplantae</taxon>
        <taxon>Streptophyta</taxon>
        <taxon>Embryophyta</taxon>
        <taxon>Tracheophyta</taxon>
        <taxon>Spermatophyta</taxon>
        <taxon>Magnoliopsida</taxon>
        <taxon>eudicotyledons</taxon>
        <taxon>Gunneridae</taxon>
        <taxon>Pentapetalae</taxon>
        <taxon>rosids</taxon>
        <taxon>fabids</taxon>
        <taxon>Rosales</taxon>
        <taxon>Rosaceae</taxon>
        <taxon>Amygdaloideae</taxon>
        <taxon>Maleae</taxon>
        <taxon>Pyrus</taxon>
    </lineage>
</organism>
<feature type="region of interest" description="Disordered" evidence="1">
    <location>
        <begin position="41"/>
        <end position="61"/>
    </location>
</feature>
<dbReference type="Gene3D" id="2.60.120.330">
    <property type="entry name" value="B-lactam Antibiotic, Isopenicillin N Synthase, Chain"/>
    <property type="match status" value="1"/>
</dbReference>
<sequence>MVATSTSNEVPDNHNGKSEVKAFDETKEGVKGLVDAGITQVPRIFHQPPKPGDQYCISSSTSDSEASQFSIPVIDLEGLELGSLTMRKEIVAKVKRGIGDLGLLSNFQPRNT</sequence>
<evidence type="ECO:0000256" key="1">
    <source>
        <dbReference type="SAM" id="MobiDB-lite"/>
    </source>
</evidence>
<feature type="compositionally biased region" description="Polar residues" evidence="1">
    <location>
        <begin position="1"/>
        <end position="10"/>
    </location>
</feature>
<reference evidence="2 3" key="1">
    <citation type="submission" date="2019-09" db="EMBL/GenBank/DDBJ databases">
        <authorList>
            <person name="Ou C."/>
        </authorList>
    </citation>
    <scope>NUCLEOTIDE SEQUENCE [LARGE SCALE GENOMIC DNA]</scope>
    <source>
        <strain evidence="2">S2</strain>
        <tissue evidence="2">Leaf</tissue>
    </source>
</reference>
<evidence type="ECO:0000313" key="2">
    <source>
        <dbReference type="EMBL" id="KAB2599806.1"/>
    </source>
</evidence>
<dbReference type="OrthoDB" id="1194397at2759"/>
<feature type="region of interest" description="Disordered" evidence="1">
    <location>
        <begin position="1"/>
        <end position="25"/>
    </location>
</feature>
<feature type="compositionally biased region" description="Basic and acidic residues" evidence="1">
    <location>
        <begin position="11"/>
        <end position="25"/>
    </location>
</feature>
<proteinExistence type="predicted"/>
<keyword evidence="3" id="KW-1185">Reference proteome</keyword>
<gene>
    <name evidence="2" type="ORF">D8674_010077</name>
</gene>
<dbReference type="Proteomes" id="UP000327157">
    <property type="component" value="Chromosome 13"/>
</dbReference>
<dbReference type="AlphaFoldDB" id="A0A5N5F9R2"/>
<protein>
    <submittedName>
        <fullName evidence="2">1-aminocyclopropane-1-carboxylate oxidase 1-like</fullName>
    </submittedName>
</protein>
<dbReference type="SUPFAM" id="SSF51197">
    <property type="entry name" value="Clavaminate synthase-like"/>
    <property type="match status" value="1"/>
</dbReference>
<accession>A0A5N5F9R2</accession>
<evidence type="ECO:0000313" key="3">
    <source>
        <dbReference type="Proteomes" id="UP000327157"/>
    </source>
</evidence>
<dbReference type="InterPro" id="IPR027443">
    <property type="entry name" value="IPNS-like_sf"/>
</dbReference>
<comment type="caution">
    <text evidence="2">The sequence shown here is derived from an EMBL/GenBank/DDBJ whole genome shotgun (WGS) entry which is preliminary data.</text>
</comment>
<reference evidence="3" key="2">
    <citation type="submission" date="2019-10" db="EMBL/GenBank/DDBJ databases">
        <title>A de novo genome assembly of a pear dwarfing rootstock.</title>
        <authorList>
            <person name="Wang F."/>
            <person name="Wang J."/>
            <person name="Li S."/>
            <person name="Zhang Y."/>
            <person name="Fang M."/>
            <person name="Ma L."/>
            <person name="Zhao Y."/>
            <person name="Jiang S."/>
        </authorList>
    </citation>
    <scope>NUCLEOTIDE SEQUENCE [LARGE SCALE GENOMIC DNA]</scope>
</reference>
<reference evidence="2 3" key="3">
    <citation type="submission" date="2019-11" db="EMBL/GenBank/DDBJ databases">
        <title>A de novo genome assembly of a pear dwarfing rootstock.</title>
        <authorList>
            <person name="Wang F."/>
            <person name="Wang J."/>
            <person name="Li S."/>
            <person name="Zhang Y."/>
            <person name="Fang M."/>
            <person name="Ma L."/>
            <person name="Zhao Y."/>
            <person name="Jiang S."/>
        </authorList>
    </citation>
    <scope>NUCLEOTIDE SEQUENCE [LARGE SCALE GENOMIC DNA]</scope>
    <source>
        <strain evidence="2">S2</strain>
        <tissue evidence="2">Leaf</tissue>
    </source>
</reference>